<dbReference type="PROSITE" id="PS50893">
    <property type="entry name" value="ABC_TRANSPORTER_2"/>
    <property type="match status" value="1"/>
</dbReference>
<keyword evidence="2" id="KW-0813">Transport</keyword>
<dbReference type="InterPro" id="IPR003439">
    <property type="entry name" value="ABC_transporter-like_ATP-bd"/>
</dbReference>
<dbReference type="GO" id="GO:0015421">
    <property type="term" value="F:ABC-type oligopeptide transporter activity"/>
    <property type="evidence" value="ECO:0007669"/>
    <property type="project" value="TreeGrafter"/>
</dbReference>
<dbReference type="Gene3D" id="3.40.50.300">
    <property type="entry name" value="P-loop containing nucleotide triphosphate hydrolases"/>
    <property type="match status" value="1"/>
</dbReference>
<comment type="subcellular location">
    <subcellularLocation>
        <location evidence="1">Cell membrane</location>
        <topology evidence="1">Multi-pass membrane protein</topology>
    </subcellularLocation>
</comment>
<keyword evidence="3" id="KW-1003">Cell membrane</keyword>
<keyword evidence="4 9" id="KW-0812">Transmembrane</keyword>
<evidence type="ECO:0000256" key="7">
    <source>
        <dbReference type="ARBA" id="ARBA00022989"/>
    </source>
</evidence>
<evidence type="ECO:0000256" key="1">
    <source>
        <dbReference type="ARBA" id="ARBA00004651"/>
    </source>
</evidence>
<dbReference type="GO" id="GO:0005524">
    <property type="term" value="F:ATP binding"/>
    <property type="evidence" value="ECO:0007669"/>
    <property type="project" value="UniProtKB-KW"/>
</dbReference>
<evidence type="ECO:0000313" key="13">
    <source>
        <dbReference type="Proteomes" id="UP000182054"/>
    </source>
</evidence>
<feature type="transmembrane region" description="Helical" evidence="9">
    <location>
        <begin position="237"/>
        <end position="260"/>
    </location>
</feature>
<evidence type="ECO:0000256" key="9">
    <source>
        <dbReference type="SAM" id="Phobius"/>
    </source>
</evidence>
<dbReference type="Pfam" id="PF00005">
    <property type="entry name" value="ABC_tran"/>
    <property type="match status" value="1"/>
</dbReference>
<evidence type="ECO:0000256" key="6">
    <source>
        <dbReference type="ARBA" id="ARBA00022840"/>
    </source>
</evidence>
<dbReference type="OrthoDB" id="9806127at2"/>
<feature type="transmembrane region" description="Helical" evidence="9">
    <location>
        <begin position="16"/>
        <end position="34"/>
    </location>
</feature>
<dbReference type="SMART" id="SM00382">
    <property type="entry name" value="AAA"/>
    <property type="match status" value="1"/>
</dbReference>
<dbReference type="RefSeq" id="WP_068365852.1">
    <property type="nucleotide sequence ID" value="NZ_FOJN01000003.1"/>
</dbReference>
<feature type="transmembrane region" description="Helical" evidence="9">
    <location>
        <begin position="280"/>
        <end position="298"/>
    </location>
</feature>
<evidence type="ECO:0000256" key="3">
    <source>
        <dbReference type="ARBA" id="ARBA00022475"/>
    </source>
</evidence>
<dbReference type="SUPFAM" id="SSF90123">
    <property type="entry name" value="ABC transporter transmembrane region"/>
    <property type="match status" value="1"/>
</dbReference>
<proteinExistence type="predicted"/>
<dbReference type="InterPro" id="IPR039421">
    <property type="entry name" value="Type_1_exporter"/>
</dbReference>
<dbReference type="GeneID" id="85484966"/>
<dbReference type="FunFam" id="3.40.50.300:FF:000854">
    <property type="entry name" value="Multidrug ABC transporter ATP-binding protein"/>
    <property type="match status" value="1"/>
</dbReference>
<dbReference type="Gene3D" id="1.20.1560.10">
    <property type="entry name" value="ABC transporter type 1, transmembrane domain"/>
    <property type="match status" value="1"/>
</dbReference>
<dbReference type="PROSITE" id="PS00211">
    <property type="entry name" value="ABC_TRANSPORTER_1"/>
    <property type="match status" value="1"/>
</dbReference>
<dbReference type="PROSITE" id="PS50929">
    <property type="entry name" value="ABC_TM1F"/>
    <property type="match status" value="1"/>
</dbReference>
<dbReference type="FunFam" id="1.20.1560.10:FF:000040">
    <property type="entry name" value="Multidrug ABC transporter ATP-binding protein"/>
    <property type="match status" value="1"/>
</dbReference>
<dbReference type="InterPro" id="IPR011527">
    <property type="entry name" value="ABC1_TM_dom"/>
</dbReference>
<feature type="transmembrane region" description="Helical" evidence="9">
    <location>
        <begin position="54"/>
        <end position="78"/>
    </location>
</feature>
<dbReference type="CDD" id="cd18548">
    <property type="entry name" value="ABC_6TM_Tm287_like"/>
    <property type="match status" value="1"/>
</dbReference>
<evidence type="ECO:0000256" key="8">
    <source>
        <dbReference type="ARBA" id="ARBA00023136"/>
    </source>
</evidence>
<dbReference type="Proteomes" id="UP000182054">
    <property type="component" value="Unassembled WGS sequence"/>
</dbReference>
<dbReference type="AlphaFoldDB" id="A0A1I0SYJ1"/>
<keyword evidence="8 9" id="KW-0472">Membrane</keyword>
<feature type="domain" description="ABC transmembrane type-1" evidence="11">
    <location>
        <begin position="18"/>
        <end position="300"/>
    </location>
</feature>
<dbReference type="EMBL" id="FOJN01000003">
    <property type="protein sequence ID" value="SFA44574.1"/>
    <property type="molecule type" value="Genomic_DNA"/>
</dbReference>
<reference evidence="12 13" key="1">
    <citation type="submission" date="2016-10" db="EMBL/GenBank/DDBJ databases">
        <authorList>
            <person name="de Groot N.N."/>
        </authorList>
    </citation>
    <scope>NUCLEOTIDE SEQUENCE [LARGE SCALE GENOMIC DNA]</scope>
    <source>
        <strain evidence="12 13">DSM 44908</strain>
    </source>
</reference>
<evidence type="ECO:0000256" key="2">
    <source>
        <dbReference type="ARBA" id="ARBA00022448"/>
    </source>
</evidence>
<evidence type="ECO:0000259" key="10">
    <source>
        <dbReference type="PROSITE" id="PS50893"/>
    </source>
</evidence>
<dbReference type="InterPro" id="IPR036640">
    <property type="entry name" value="ABC1_TM_sf"/>
</dbReference>
<evidence type="ECO:0000313" key="12">
    <source>
        <dbReference type="EMBL" id="SFA44574.1"/>
    </source>
</evidence>
<name>A0A1I0SYJ1_9NOCA</name>
<dbReference type="Pfam" id="PF00664">
    <property type="entry name" value="ABC_membrane"/>
    <property type="match status" value="1"/>
</dbReference>
<evidence type="ECO:0000256" key="5">
    <source>
        <dbReference type="ARBA" id="ARBA00022741"/>
    </source>
</evidence>
<evidence type="ECO:0000256" key="4">
    <source>
        <dbReference type="ARBA" id="ARBA00022692"/>
    </source>
</evidence>
<evidence type="ECO:0000259" key="11">
    <source>
        <dbReference type="PROSITE" id="PS50929"/>
    </source>
</evidence>
<accession>A0A1I0SYJ1</accession>
<feature type="domain" description="ABC transporter" evidence="10">
    <location>
        <begin position="334"/>
        <end position="569"/>
    </location>
</feature>
<gene>
    <name evidence="12" type="ORF">SAMN05444374_103109</name>
</gene>
<dbReference type="InterPro" id="IPR027417">
    <property type="entry name" value="P-loop_NTPase"/>
</dbReference>
<dbReference type="InterPro" id="IPR003593">
    <property type="entry name" value="AAA+_ATPase"/>
</dbReference>
<sequence>MLIPLLRRYLAPYRRLLLGVVVLQFVATAASLYLPRLNADIIDNGVTLGDTGYILSTGSIMLAVSAVQIACSIGGVYCGAQAAMAAGRDLRGALLDRVGTFSAREVGTFGAPSLITRNTNDVQQVQMLVLAGCTILVMAPIMCVGGIVMALREDLGLSWLLGVAVPGLAIAMGIVVARMIPAFKVMQKRIDSVNRILREQITGIRVVRAFVREPYEIRRFDEANTALTATALQVGRLMALMFPVVMLISNVTSVAVIWFGGHAVDDGRMQIGSLTALLSYMMQILMSVIMASFIAMMIPRAGVCAERISEVLATSSSVVPTSSPQPFATSPSTVEFVGAGFAYPAAESPVLCDVSFRADPGTTTAIVGSTGSGKSTLINLVPRLIDATTGVVRVGGTDVRDLDPAVLRAEIGLVPQRPYLFSGTVASNLRYGKQDATEAEMWEALEVAQAADFVRAMPDGLDTAIAQGGTTVSGGQRQRLAIARAVIRRPAVYVFDDAFSALDLTTDARLRAALAPITRESCVLVVAQRISTVRDADRIVVLDDGRMVGNGSHEELLETCPTYAEIVDSQRSAAGVS</sequence>
<dbReference type="GO" id="GO:0005886">
    <property type="term" value="C:plasma membrane"/>
    <property type="evidence" value="ECO:0007669"/>
    <property type="project" value="UniProtKB-SubCell"/>
</dbReference>
<keyword evidence="5" id="KW-0547">Nucleotide-binding</keyword>
<dbReference type="SUPFAM" id="SSF52540">
    <property type="entry name" value="P-loop containing nucleoside triphosphate hydrolases"/>
    <property type="match status" value="1"/>
</dbReference>
<dbReference type="PANTHER" id="PTHR43394:SF1">
    <property type="entry name" value="ATP-BINDING CASSETTE SUB-FAMILY B MEMBER 10, MITOCHONDRIAL"/>
    <property type="match status" value="1"/>
</dbReference>
<organism evidence="12 13">
    <name type="scientific">Rhodococcoides kroppenstedtii</name>
    <dbReference type="NCBI Taxonomy" id="293050"/>
    <lineage>
        <taxon>Bacteria</taxon>
        <taxon>Bacillati</taxon>
        <taxon>Actinomycetota</taxon>
        <taxon>Actinomycetes</taxon>
        <taxon>Mycobacteriales</taxon>
        <taxon>Nocardiaceae</taxon>
        <taxon>Rhodococcoides</taxon>
    </lineage>
</organism>
<keyword evidence="7 9" id="KW-1133">Transmembrane helix</keyword>
<protein>
    <submittedName>
        <fullName evidence="12">ATP-binding cassette, subfamily B</fullName>
    </submittedName>
</protein>
<dbReference type="InterPro" id="IPR017871">
    <property type="entry name" value="ABC_transporter-like_CS"/>
</dbReference>
<feature type="transmembrane region" description="Helical" evidence="9">
    <location>
        <begin position="127"/>
        <end position="151"/>
    </location>
</feature>
<dbReference type="GO" id="GO:0016887">
    <property type="term" value="F:ATP hydrolysis activity"/>
    <property type="evidence" value="ECO:0007669"/>
    <property type="project" value="InterPro"/>
</dbReference>
<dbReference type="PANTHER" id="PTHR43394">
    <property type="entry name" value="ATP-DEPENDENT PERMEASE MDL1, MITOCHONDRIAL"/>
    <property type="match status" value="1"/>
</dbReference>
<feature type="transmembrane region" description="Helical" evidence="9">
    <location>
        <begin position="157"/>
        <end position="180"/>
    </location>
</feature>
<keyword evidence="6 12" id="KW-0067">ATP-binding</keyword>